<name>J3P9K9_GAET3</name>
<dbReference type="RefSeq" id="XP_009226319.1">
    <property type="nucleotide sequence ID" value="XM_009228055.1"/>
</dbReference>
<dbReference type="GeneID" id="20350647"/>
<reference evidence="2" key="3">
    <citation type="submission" date="2010-09" db="EMBL/GenBank/DDBJ databases">
        <title>Annotation of Gaeumannomyces graminis var. tritici R3-111a-1.</title>
        <authorList>
            <consortium name="The Broad Institute Genome Sequencing Platform"/>
            <person name="Ma L.-J."/>
            <person name="Dead R."/>
            <person name="Young S.K."/>
            <person name="Zeng Q."/>
            <person name="Gargeya S."/>
            <person name="Fitzgerald M."/>
            <person name="Haas B."/>
            <person name="Abouelleil A."/>
            <person name="Alvarado L."/>
            <person name="Arachchi H.M."/>
            <person name="Berlin A."/>
            <person name="Brown A."/>
            <person name="Chapman S.B."/>
            <person name="Chen Z."/>
            <person name="Dunbar C."/>
            <person name="Freedman E."/>
            <person name="Gearin G."/>
            <person name="Gellesch M."/>
            <person name="Goldberg J."/>
            <person name="Griggs A."/>
            <person name="Gujja S."/>
            <person name="Heiman D."/>
            <person name="Howarth C."/>
            <person name="Larson L."/>
            <person name="Lui A."/>
            <person name="MacDonald P.J.P."/>
            <person name="Mehta T."/>
            <person name="Montmayeur A."/>
            <person name="Murphy C."/>
            <person name="Neiman D."/>
            <person name="Pearson M."/>
            <person name="Priest M."/>
            <person name="Roberts A."/>
            <person name="Saif S."/>
            <person name="Shea T."/>
            <person name="Shenoy N."/>
            <person name="Sisk P."/>
            <person name="Stolte C."/>
            <person name="Sykes S."/>
            <person name="Yandava C."/>
            <person name="Wortman J."/>
            <person name="Nusbaum C."/>
            <person name="Birren B."/>
        </authorList>
    </citation>
    <scope>NUCLEOTIDE SEQUENCE</scope>
    <source>
        <strain evidence="2">R3-111a-1</strain>
    </source>
</reference>
<feature type="domain" description="Heterokaryon incompatibility" evidence="1">
    <location>
        <begin position="220"/>
        <end position="358"/>
    </location>
</feature>
<dbReference type="Proteomes" id="UP000006039">
    <property type="component" value="Unassembled WGS sequence"/>
</dbReference>
<evidence type="ECO:0000313" key="4">
    <source>
        <dbReference type="Proteomes" id="UP000006039"/>
    </source>
</evidence>
<protein>
    <recommendedName>
        <fullName evidence="1">Heterokaryon incompatibility domain-containing protein</fullName>
    </recommendedName>
</protein>
<dbReference type="HOGENOM" id="CLU_002639_6_0_1"/>
<evidence type="ECO:0000259" key="1">
    <source>
        <dbReference type="Pfam" id="PF06985"/>
    </source>
</evidence>
<dbReference type="eggNOG" id="ENOG502SN86">
    <property type="taxonomic scope" value="Eukaryota"/>
</dbReference>
<dbReference type="OrthoDB" id="47007at2759"/>
<accession>J3P9K9</accession>
<dbReference type="EMBL" id="GL385399">
    <property type="protein sequence ID" value="EJT73345.1"/>
    <property type="molecule type" value="Genomic_DNA"/>
</dbReference>
<dbReference type="PANTHER" id="PTHR33112">
    <property type="entry name" value="DOMAIN PROTEIN, PUTATIVE-RELATED"/>
    <property type="match status" value="1"/>
</dbReference>
<dbReference type="AlphaFoldDB" id="J3P9K9"/>
<gene>
    <name evidence="3" type="primary">20350647</name>
    <name evidence="2" type="ORF">GGTG_10189</name>
</gene>
<organism evidence="2">
    <name type="scientific">Gaeumannomyces tritici (strain R3-111a-1)</name>
    <name type="common">Wheat and barley take-all root rot fungus</name>
    <name type="synonym">Gaeumannomyces graminis var. tritici</name>
    <dbReference type="NCBI Taxonomy" id="644352"/>
    <lineage>
        <taxon>Eukaryota</taxon>
        <taxon>Fungi</taxon>
        <taxon>Dikarya</taxon>
        <taxon>Ascomycota</taxon>
        <taxon>Pezizomycotina</taxon>
        <taxon>Sordariomycetes</taxon>
        <taxon>Sordariomycetidae</taxon>
        <taxon>Magnaporthales</taxon>
        <taxon>Magnaporthaceae</taxon>
        <taxon>Gaeumannomyces</taxon>
    </lineage>
</organism>
<reference evidence="3" key="5">
    <citation type="submission" date="2018-04" db="UniProtKB">
        <authorList>
            <consortium name="EnsemblFungi"/>
        </authorList>
    </citation>
    <scope>IDENTIFICATION</scope>
    <source>
        <strain evidence="3">R3-111a-1</strain>
    </source>
</reference>
<reference evidence="2" key="2">
    <citation type="submission" date="2010-07" db="EMBL/GenBank/DDBJ databases">
        <authorList>
            <consortium name="The Broad Institute Genome Sequencing Platform"/>
            <consortium name="Broad Institute Genome Sequencing Center for Infectious Disease"/>
            <person name="Ma L.-J."/>
            <person name="Dead R."/>
            <person name="Young S."/>
            <person name="Zeng Q."/>
            <person name="Koehrsen M."/>
            <person name="Alvarado L."/>
            <person name="Berlin A."/>
            <person name="Chapman S.B."/>
            <person name="Chen Z."/>
            <person name="Freedman E."/>
            <person name="Gellesch M."/>
            <person name="Goldberg J."/>
            <person name="Griggs A."/>
            <person name="Gujja S."/>
            <person name="Heilman E.R."/>
            <person name="Heiman D."/>
            <person name="Hepburn T."/>
            <person name="Howarth C."/>
            <person name="Jen D."/>
            <person name="Larson L."/>
            <person name="Mehta T."/>
            <person name="Neiman D."/>
            <person name="Pearson M."/>
            <person name="Roberts A."/>
            <person name="Saif S."/>
            <person name="Shea T."/>
            <person name="Shenoy N."/>
            <person name="Sisk P."/>
            <person name="Stolte C."/>
            <person name="Sykes S."/>
            <person name="Walk T."/>
            <person name="White J."/>
            <person name="Yandava C."/>
            <person name="Haas B."/>
            <person name="Nusbaum C."/>
            <person name="Birren B."/>
        </authorList>
    </citation>
    <scope>NUCLEOTIDE SEQUENCE</scope>
    <source>
        <strain evidence="2">R3-111a-1</strain>
    </source>
</reference>
<proteinExistence type="predicted"/>
<sequence length="664" mass="74361">MAESSASDVKSLPLAPLCGVCKEFIDTIASWDFKQPSEEARLLRAGPDSRWGEYGWRFHHYGSSEEITKSAEFCSLCRLILDCFEPDKTRTMSELTLDPWYGQNGGYPATPGIQAGFLDENSRWSYGLLRTSWLRPYLHAVEEGDNYSYNRLYERDVPDSAASQDCLDTIRYWLKDCSERHPKCRAATRSSALPTRVIDIGNLPDDTPILYISHGEKAPYATLSHCWGGHVPLGTTTETLAAHQDGLSADRMPQNFQDAIRVTRLAGLRYLWIDSLCIIQDDPKDWAAEAEHMTAIYRNSTLTISALDSKGPDTGFLVPRTKKSLTISPKMAIHCFRQGFSDAMEDNILTKRGWCMQERLLSPVVLHFGRDQLYWECCSFTLEESRGCSTVNYESSPEDNSGGPAGVSCGLRSDGLRNYRIPAFTRARKKFHVSGPGSWSIAVEEYSHRNITFRRDKLVAIAGVAKLVRPAEAEYSYIAGHFMGGGYDILSSLFWSARVKLTNGKAPGFRDIEALTRPDDNYPSWSWASVDGGVEFHSRSGEDSGIELLGVEVDVGRDDFMAERVKARLKIRASIAKLRYTPCEAKEDREIVGTIWPVGHTAAMDVDRARDRNCWVLVNPSGGGVLVLDEVSIGVFRRVGWAEPQSLTDQDPKVEYCVKEFELI</sequence>
<evidence type="ECO:0000313" key="2">
    <source>
        <dbReference type="EMBL" id="EJT73345.1"/>
    </source>
</evidence>
<reference evidence="3" key="4">
    <citation type="journal article" date="2015" name="G3 (Bethesda)">
        <title>Genome sequences of three phytopathogenic species of the Magnaporthaceae family of fungi.</title>
        <authorList>
            <person name="Okagaki L.H."/>
            <person name="Nunes C.C."/>
            <person name="Sailsbery J."/>
            <person name="Clay B."/>
            <person name="Brown D."/>
            <person name="John T."/>
            <person name="Oh Y."/>
            <person name="Young N."/>
            <person name="Fitzgerald M."/>
            <person name="Haas B.J."/>
            <person name="Zeng Q."/>
            <person name="Young S."/>
            <person name="Adiconis X."/>
            <person name="Fan L."/>
            <person name="Levin J.Z."/>
            <person name="Mitchell T.K."/>
            <person name="Okubara P.A."/>
            <person name="Farman M.L."/>
            <person name="Kohn L.M."/>
            <person name="Birren B."/>
            <person name="Ma L.-J."/>
            <person name="Dean R.A."/>
        </authorList>
    </citation>
    <scope>NUCLEOTIDE SEQUENCE</scope>
    <source>
        <strain evidence="3">R3-111a-1</strain>
    </source>
</reference>
<dbReference type="EnsemblFungi" id="EJT73345">
    <property type="protein sequence ID" value="EJT73345"/>
    <property type="gene ID" value="GGTG_10189"/>
</dbReference>
<keyword evidence="4" id="KW-1185">Reference proteome</keyword>
<dbReference type="Pfam" id="PF06985">
    <property type="entry name" value="HET"/>
    <property type="match status" value="1"/>
</dbReference>
<dbReference type="VEuPathDB" id="FungiDB:GGTG_10189"/>
<dbReference type="STRING" id="644352.J3P9K9"/>
<dbReference type="InterPro" id="IPR010730">
    <property type="entry name" value="HET"/>
</dbReference>
<dbReference type="PANTHER" id="PTHR33112:SF8">
    <property type="entry name" value="HETEROKARYON INCOMPATIBILITY DOMAIN-CONTAINING PROTEIN"/>
    <property type="match status" value="1"/>
</dbReference>
<evidence type="ECO:0000313" key="3">
    <source>
        <dbReference type="EnsemblFungi" id="EJT73345"/>
    </source>
</evidence>
<reference evidence="4" key="1">
    <citation type="submission" date="2010-07" db="EMBL/GenBank/DDBJ databases">
        <title>The genome sequence of Gaeumannomyces graminis var. tritici strain R3-111a-1.</title>
        <authorList>
            <consortium name="The Broad Institute Genome Sequencing Platform"/>
            <person name="Ma L.-J."/>
            <person name="Dead R."/>
            <person name="Young S."/>
            <person name="Zeng Q."/>
            <person name="Koehrsen M."/>
            <person name="Alvarado L."/>
            <person name="Berlin A."/>
            <person name="Chapman S.B."/>
            <person name="Chen Z."/>
            <person name="Freedman E."/>
            <person name="Gellesch M."/>
            <person name="Goldberg J."/>
            <person name="Griggs A."/>
            <person name="Gujja S."/>
            <person name="Heilman E.R."/>
            <person name="Heiman D."/>
            <person name="Hepburn T."/>
            <person name="Howarth C."/>
            <person name="Jen D."/>
            <person name="Larson L."/>
            <person name="Mehta T."/>
            <person name="Neiman D."/>
            <person name="Pearson M."/>
            <person name="Roberts A."/>
            <person name="Saif S."/>
            <person name="Shea T."/>
            <person name="Shenoy N."/>
            <person name="Sisk P."/>
            <person name="Stolte C."/>
            <person name="Sykes S."/>
            <person name="Walk T."/>
            <person name="White J."/>
            <person name="Yandava C."/>
            <person name="Haas B."/>
            <person name="Nusbaum C."/>
            <person name="Birren B."/>
        </authorList>
    </citation>
    <scope>NUCLEOTIDE SEQUENCE [LARGE SCALE GENOMIC DNA]</scope>
    <source>
        <strain evidence="4">R3-111a-1</strain>
    </source>
</reference>